<name>A0A0C9SQR0_PAXIN</name>
<reference evidence="6" key="2">
    <citation type="submission" date="2015-01" db="EMBL/GenBank/DDBJ databases">
        <title>Evolutionary Origins and Diversification of the Mycorrhizal Mutualists.</title>
        <authorList>
            <consortium name="DOE Joint Genome Institute"/>
            <consortium name="Mycorrhizal Genomics Consortium"/>
            <person name="Kohler A."/>
            <person name="Kuo A."/>
            <person name="Nagy L.G."/>
            <person name="Floudas D."/>
            <person name="Copeland A."/>
            <person name="Barry K.W."/>
            <person name="Cichocki N."/>
            <person name="Veneault-Fourrey C."/>
            <person name="LaButti K."/>
            <person name="Lindquist E.A."/>
            <person name="Lipzen A."/>
            <person name="Lundell T."/>
            <person name="Morin E."/>
            <person name="Murat C."/>
            <person name="Riley R."/>
            <person name="Ohm R."/>
            <person name="Sun H."/>
            <person name="Tunlid A."/>
            <person name="Henrissat B."/>
            <person name="Grigoriev I.V."/>
            <person name="Hibbett D.S."/>
            <person name="Martin F."/>
        </authorList>
    </citation>
    <scope>NUCLEOTIDE SEQUENCE [LARGE SCALE GENOMIC DNA]</scope>
    <source>
        <strain evidence="6">ATCC 200175</strain>
    </source>
</reference>
<keyword evidence="6" id="KW-1185">Reference proteome</keyword>
<dbReference type="SUPFAM" id="SSF56112">
    <property type="entry name" value="Protein kinase-like (PK-like)"/>
    <property type="match status" value="1"/>
</dbReference>
<keyword evidence="3" id="KW-0732">Signal</keyword>
<dbReference type="GO" id="GO:0004674">
    <property type="term" value="F:protein serine/threonine kinase activity"/>
    <property type="evidence" value="ECO:0007669"/>
    <property type="project" value="TreeGrafter"/>
</dbReference>
<keyword evidence="2" id="KW-0067">ATP-binding</keyword>
<dbReference type="HOGENOM" id="CLU_000288_7_18_1"/>
<accession>A0A0C9SQR0</accession>
<protein>
    <recommendedName>
        <fullName evidence="4">Protein kinase domain-containing protein</fullName>
    </recommendedName>
</protein>
<gene>
    <name evidence="5" type="ORF">PAXINDRAFT_17119</name>
</gene>
<dbReference type="PANTHER" id="PTHR44329">
    <property type="entry name" value="SERINE/THREONINE-PROTEIN KINASE TNNI3K-RELATED"/>
    <property type="match status" value="1"/>
</dbReference>
<dbReference type="InterPro" id="IPR001245">
    <property type="entry name" value="Ser-Thr/Tyr_kinase_cat_dom"/>
</dbReference>
<evidence type="ECO:0000313" key="6">
    <source>
        <dbReference type="Proteomes" id="UP000053647"/>
    </source>
</evidence>
<dbReference type="PROSITE" id="PS50011">
    <property type="entry name" value="PROTEIN_KINASE_DOM"/>
    <property type="match status" value="1"/>
</dbReference>
<sequence length="390" mass="44024">MFGVFSSSWHFSLSCFRWLLGLFWSSAISAAAKDRANPVRKLEDHRSCPLENVQVSVANPEDDGCRTIAHAPKEQSRLLEPSLDRTFHLARQGHDPTLYGRWSDIWKCTLKQNSQSCEVAVKSFRSRFLEEDNISKNNEKLRQELEVWARDKHENILPLLGVATGFGRFTALVYPWMENGTLTSYLQCNREILSLRDRLELLRDAAAGLCHLHSCSVVHGYLTGSNILVSASGKAKLSSPGLYNINIEFFGISYFPMIETVRWAATETLTTHDDESPAWIPTEQSDIYSFGSLMLQVCSGEVPYADLKSDAQVLLALSKGATPSRPLTPWMNDRIWHFIQRCWSTEEHGAKRPSAEEALKFIQEELSSQLYVHSSDRIPLKSEPQTAAVS</sequence>
<keyword evidence="1" id="KW-0547">Nucleotide-binding</keyword>
<dbReference type="InterPro" id="IPR051681">
    <property type="entry name" value="Ser/Thr_Kinases-Pseudokinases"/>
</dbReference>
<evidence type="ECO:0000313" key="5">
    <source>
        <dbReference type="EMBL" id="KIJ09819.1"/>
    </source>
</evidence>
<dbReference type="InterPro" id="IPR000719">
    <property type="entry name" value="Prot_kinase_dom"/>
</dbReference>
<dbReference type="Pfam" id="PF07714">
    <property type="entry name" value="PK_Tyr_Ser-Thr"/>
    <property type="match status" value="1"/>
</dbReference>
<reference evidence="5 6" key="1">
    <citation type="submission" date="2014-06" db="EMBL/GenBank/DDBJ databases">
        <authorList>
            <consortium name="DOE Joint Genome Institute"/>
            <person name="Kuo A."/>
            <person name="Kohler A."/>
            <person name="Nagy L.G."/>
            <person name="Floudas D."/>
            <person name="Copeland A."/>
            <person name="Barry K.W."/>
            <person name="Cichocki N."/>
            <person name="Veneault-Fourrey C."/>
            <person name="LaButti K."/>
            <person name="Lindquist E.A."/>
            <person name="Lipzen A."/>
            <person name="Lundell T."/>
            <person name="Morin E."/>
            <person name="Murat C."/>
            <person name="Sun H."/>
            <person name="Tunlid A."/>
            <person name="Henrissat B."/>
            <person name="Grigoriev I.V."/>
            <person name="Hibbett D.S."/>
            <person name="Martin F."/>
            <person name="Nordberg H.P."/>
            <person name="Cantor M.N."/>
            <person name="Hua S.X."/>
        </authorList>
    </citation>
    <scope>NUCLEOTIDE SEQUENCE [LARGE SCALE GENOMIC DNA]</scope>
    <source>
        <strain evidence="5 6">ATCC 200175</strain>
    </source>
</reference>
<evidence type="ECO:0000259" key="4">
    <source>
        <dbReference type="PROSITE" id="PS50011"/>
    </source>
</evidence>
<dbReference type="AlphaFoldDB" id="A0A0C9SQR0"/>
<dbReference type="Gene3D" id="1.10.510.10">
    <property type="entry name" value="Transferase(Phosphotransferase) domain 1"/>
    <property type="match status" value="1"/>
</dbReference>
<dbReference type="InterPro" id="IPR011009">
    <property type="entry name" value="Kinase-like_dom_sf"/>
</dbReference>
<dbReference type="GO" id="GO:0005524">
    <property type="term" value="F:ATP binding"/>
    <property type="evidence" value="ECO:0007669"/>
    <property type="project" value="UniProtKB-KW"/>
</dbReference>
<dbReference type="PANTHER" id="PTHR44329:SF298">
    <property type="entry name" value="MIXED LINEAGE KINASE DOMAIN-LIKE PROTEIN"/>
    <property type="match status" value="1"/>
</dbReference>
<feature type="domain" description="Protein kinase" evidence="4">
    <location>
        <begin position="91"/>
        <end position="366"/>
    </location>
</feature>
<evidence type="ECO:0000256" key="1">
    <source>
        <dbReference type="ARBA" id="ARBA00022741"/>
    </source>
</evidence>
<evidence type="ECO:0000256" key="3">
    <source>
        <dbReference type="SAM" id="SignalP"/>
    </source>
</evidence>
<dbReference type="EMBL" id="KN819432">
    <property type="protein sequence ID" value="KIJ09819.1"/>
    <property type="molecule type" value="Genomic_DNA"/>
</dbReference>
<evidence type="ECO:0000256" key="2">
    <source>
        <dbReference type="ARBA" id="ARBA00022840"/>
    </source>
</evidence>
<feature type="signal peptide" evidence="3">
    <location>
        <begin position="1"/>
        <end position="31"/>
    </location>
</feature>
<proteinExistence type="predicted"/>
<organism evidence="5 6">
    <name type="scientific">Paxillus involutus ATCC 200175</name>
    <dbReference type="NCBI Taxonomy" id="664439"/>
    <lineage>
        <taxon>Eukaryota</taxon>
        <taxon>Fungi</taxon>
        <taxon>Dikarya</taxon>
        <taxon>Basidiomycota</taxon>
        <taxon>Agaricomycotina</taxon>
        <taxon>Agaricomycetes</taxon>
        <taxon>Agaricomycetidae</taxon>
        <taxon>Boletales</taxon>
        <taxon>Paxilineae</taxon>
        <taxon>Paxillaceae</taxon>
        <taxon>Paxillus</taxon>
    </lineage>
</organism>
<dbReference type="Proteomes" id="UP000053647">
    <property type="component" value="Unassembled WGS sequence"/>
</dbReference>
<feature type="chain" id="PRO_5002203661" description="Protein kinase domain-containing protein" evidence="3">
    <location>
        <begin position="32"/>
        <end position="390"/>
    </location>
</feature>
<dbReference type="OrthoDB" id="4062651at2759"/>